<comment type="similarity">
    <text evidence="2">Belongs to the bacterial solute-binding protein 5 family.</text>
</comment>
<dbReference type="SUPFAM" id="SSF53850">
    <property type="entry name" value="Periplasmic binding protein-like II"/>
    <property type="match status" value="1"/>
</dbReference>
<sequence length="627" mass="71583">MNSQVLTSDPSKARRWMSGLVALAVGLTLTTTSLRAERHEEIITAHGISSFGELKYGPDFEHFDYVNPDAPKGGYFTTWGLGTFDSLRPYILLGNAASSASMLYDSLMTGSADEPDALYGLVAETIEYPESREWIIFNIRPEARFHDGTPITAQDVADSYQALYEKGRPTYRLSLFRDVESVEVLDERRLKYTFRPDAPLRDMPSMVGGLPIFPSAWLAENDFAESSMEPVPGSGPYKLQETDGGRYILYERVEDYWGADLPVNVGRNNFDQQRIEYYADSTVAFEQFKALGYTFRAENSSRLWATAYDFPAIQNGWVMREELIDGTPTGTQGWWFNMRREKFQDPRVRQAIAMMFNFEWSNDSLFYDLYQRTDSFWENSYLQAEGLPSEEELAVLEPVRGMVPDSVFTEPAYTPIVSEPVQLDRRVLRQAAALMREAGYSLQDGVLVNEHGEPFVIEFLNDSRAFERIINPFIQNLERLGIRVDAPVIDQAQAAEREKNFEFDLTARRYRMGLTPGQELVGIFGSTSANEPDTSNIMGLQNEGVDHLIEQIAHAENREELNVRVRALDRVLRSLHIWIPQFYSGRHFIAYLDVYSRPEVQPPFSINTDAWWWDEDKAEVLRAAGVL</sequence>
<evidence type="ECO:0000256" key="1">
    <source>
        <dbReference type="ARBA" id="ARBA00004418"/>
    </source>
</evidence>
<dbReference type="EMBL" id="CP049811">
    <property type="protein sequence ID" value="QIK42151.1"/>
    <property type="molecule type" value="Genomic_DNA"/>
</dbReference>
<organism evidence="5 6">
    <name type="scientific">Pontivivens nitratireducens</name>
    <dbReference type="NCBI Taxonomy" id="2758038"/>
    <lineage>
        <taxon>Bacteria</taxon>
        <taxon>Pseudomonadati</taxon>
        <taxon>Pseudomonadota</taxon>
        <taxon>Alphaproteobacteria</taxon>
        <taxon>Rhodobacterales</taxon>
        <taxon>Paracoccaceae</taxon>
        <taxon>Pontivivens</taxon>
    </lineage>
</organism>
<dbReference type="PANTHER" id="PTHR30290:SF64">
    <property type="entry name" value="ABC TRANSPORTER PERIPLASMIC BINDING PROTEIN"/>
    <property type="match status" value="1"/>
</dbReference>
<dbReference type="Gene3D" id="3.10.105.10">
    <property type="entry name" value="Dipeptide-binding Protein, Domain 3"/>
    <property type="match status" value="1"/>
</dbReference>
<accession>A0A6G7VQ58</accession>
<comment type="subcellular location">
    <subcellularLocation>
        <location evidence="1">Periplasm</location>
    </subcellularLocation>
</comment>
<dbReference type="GO" id="GO:0043190">
    <property type="term" value="C:ATP-binding cassette (ABC) transporter complex"/>
    <property type="evidence" value="ECO:0007669"/>
    <property type="project" value="InterPro"/>
</dbReference>
<dbReference type="GO" id="GO:1904680">
    <property type="term" value="F:peptide transmembrane transporter activity"/>
    <property type="evidence" value="ECO:0007669"/>
    <property type="project" value="TreeGrafter"/>
</dbReference>
<dbReference type="PIRSF" id="PIRSF002741">
    <property type="entry name" value="MppA"/>
    <property type="match status" value="1"/>
</dbReference>
<dbReference type="KEGG" id="mon:G8E03_13945"/>
<evidence type="ECO:0000256" key="3">
    <source>
        <dbReference type="ARBA" id="ARBA00022729"/>
    </source>
</evidence>
<dbReference type="AlphaFoldDB" id="A0A6G7VQ58"/>
<dbReference type="Proteomes" id="UP000500791">
    <property type="component" value="Chromosome"/>
</dbReference>
<proteinExistence type="inferred from homology"/>
<evidence type="ECO:0000313" key="6">
    <source>
        <dbReference type="Proteomes" id="UP000500791"/>
    </source>
</evidence>
<reference evidence="5 6" key="1">
    <citation type="submission" date="2020-03" db="EMBL/GenBank/DDBJ databases">
        <title>Complete genome sequence of Monaibacterium sp. ALG8 with diverse plasmids.</title>
        <authorList>
            <person name="Sun C."/>
        </authorList>
    </citation>
    <scope>NUCLEOTIDE SEQUENCE [LARGE SCALE GENOMIC DNA]</scope>
    <source>
        <strain evidence="5 6">ALG8</strain>
    </source>
</reference>
<dbReference type="InterPro" id="IPR000914">
    <property type="entry name" value="SBP_5_dom"/>
</dbReference>
<keyword evidence="3" id="KW-0732">Signal</keyword>
<protein>
    <submittedName>
        <fullName evidence="5">ABC transporter substrate-binding protein</fullName>
    </submittedName>
</protein>
<dbReference type="CDD" id="cd08497">
    <property type="entry name" value="MbnE-like"/>
    <property type="match status" value="1"/>
</dbReference>
<evidence type="ECO:0000259" key="4">
    <source>
        <dbReference type="Pfam" id="PF00496"/>
    </source>
</evidence>
<dbReference type="PANTHER" id="PTHR30290">
    <property type="entry name" value="PERIPLASMIC BINDING COMPONENT OF ABC TRANSPORTER"/>
    <property type="match status" value="1"/>
</dbReference>
<dbReference type="InterPro" id="IPR030678">
    <property type="entry name" value="Peptide/Ni-bd"/>
</dbReference>
<dbReference type="GO" id="GO:0030288">
    <property type="term" value="C:outer membrane-bounded periplasmic space"/>
    <property type="evidence" value="ECO:0007669"/>
    <property type="project" value="TreeGrafter"/>
</dbReference>
<name>A0A6G7VQ58_9RHOB</name>
<dbReference type="InterPro" id="IPR039424">
    <property type="entry name" value="SBP_5"/>
</dbReference>
<keyword evidence="6" id="KW-1185">Reference proteome</keyword>
<gene>
    <name evidence="5" type="ORF">G8E03_13945</name>
</gene>
<dbReference type="GO" id="GO:0042884">
    <property type="term" value="P:microcin transport"/>
    <property type="evidence" value="ECO:0007669"/>
    <property type="project" value="TreeGrafter"/>
</dbReference>
<evidence type="ECO:0000313" key="5">
    <source>
        <dbReference type="EMBL" id="QIK42151.1"/>
    </source>
</evidence>
<feature type="domain" description="Solute-binding protein family 5" evidence="4">
    <location>
        <begin position="120"/>
        <end position="527"/>
    </location>
</feature>
<dbReference type="GO" id="GO:0015833">
    <property type="term" value="P:peptide transport"/>
    <property type="evidence" value="ECO:0007669"/>
    <property type="project" value="TreeGrafter"/>
</dbReference>
<dbReference type="Gene3D" id="3.40.190.10">
    <property type="entry name" value="Periplasmic binding protein-like II"/>
    <property type="match status" value="1"/>
</dbReference>
<evidence type="ECO:0000256" key="2">
    <source>
        <dbReference type="ARBA" id="ARBA00005695"/>
    </source>
</evidence>
<dbReference type="Pfam" id="PF00496">
    <property type="entry name" value="SBP_bac_5"/>
    <property type="match status" value="1"/>
</dbReference>